<comment type="caution">
    <text evidence="7">The sequence shown here is derived from an EMBL/GenBank/DDBJ whole genome shotgun (WGS) entry which is preliminary data.</text>
</comment>
<evidence type="ECO:0000256" key="3">
    <source>
        <dbReference type="ARBA" id="ARBA00022801"/>
    </source>
</evidence>
<keyword evidence="2" id="KW-0645">Protease</keyword>
<reference evidence="7 8" key="1">
    <citation type="submission" date="2016-10" db="EMBL/GenBank/DDBJ databases">
        <authorList>
            <person name="Varghese N."/>
        </authorList>
    </citation>
    <scope>NUCLEOTIDE SEQUENCE [LARGE SCALE GENOMIC DNA]</scope>
    <source>
        <strain evidence="7 8">KA00225</strain>
    </source>
</reference>
<evidence type="ECO:0000256" key="5">
    <source>
        <dbReference type="SAM" id="SignalP"/>
    </source>
</evidence>
<evidence type="ECO:0000256" key="2">
    <source>
        <dbReference type="ARBA" id="ARBA00022670"/>
    </source>
</evidence>
<keyword evidence="5" id="KW-0732">Signal</keyword>
<keyword evidence="4" id="KW-0788">Thiol protease</keyword>
<dbReference type="SUPFAM" id="SSF54001">
    <property type="entry name" value="Cysteine proteinases"/>
    <property type="match status" value="1"/>
</dbReference>
<dbReference type="RefSeq" id="WP_103084890.1">
    <property type="nucleotide sequence ID" value="NZ_JBLLPO010000005.1"/>
</dbReference>
<feature type="chain" id="PRO_5014476902" description="NlpC/P60 domain-containing protein" evidence="5">
    <location>
        <begin position="31"/>
        <end position="242"/>
    </location>
</feature>
<evidence type="ECO:0000256" key="1">
    <source>
        <dbReference type="ARBA" id="ARBA00007074"/>
    </source>
</evidence>
<feature type="domain" description="NlpC/P60" evidence="6">
    <location>
        <begin position="128"/>
        <end position="242"/>
    </location>
</feature>
<dbReference type="InterPro" id="IPR051202">
    <property type="entry name" value="Peptidase_C40"/>
</dbReference>
<feature type="signal peptide" evidence="5">
    <location>
        <begin position="1"/>
        <end position="30"/>
    </location>
</feature>
<dbReference type="InterPro" id="IPR000064">
    <property type="entry name" value="NLP_P60_dom"/>
</dbReference>
<gene>
    <name evidence="7" type="ORF">BFS05_05030</name>
</gene>
<dbReference type="PANTHER" id="PTHR47053:SF1">
    <property type="entry name" value="MUREIN DD-ENDOPEPTIDASE MEPH-RELATED"/>
    <property type="match status" value="1"/>
</dbReference>
<protein>
    <recommendedName>
        <fullName evidence="6">NlpC/P60 domain-containing protein</fullName>
    </recommendedName>
</protein>
<name>A0A2K1SU74_GARVA</name>
<dbReference type="Proteomes" id="UP000236146">
    <property type="component" value="Unassembled WGS sequence"/>
</dbReference>
<dbReference type="GO" id="GO:0008234">
    <property type="term" value="F:cysteine-type peptidase activity"/>
    <property type="evidence" value="ECO:0007669"/>
    <property type="project" value="UniProtKB-KW"/>
</dbReference>
<dbReference type="Gene3D" id="3.90.1720.10">
    <property type="entry name" value="endopeptidase domain like (from Nostoc punctiforme)"/>
    <property type="match status" value="1"/>
</dbReference>
<keyword evidence="3" id="KW-0378">Hydrolase</keyword>
<dbReference type="PROSITE" id="PS51935">
    <property type="entry name" value="NLPC_P60"/>
    <property type="match status" value="1"/>
</dbReference>
<evidence type="ECO:0000259" key="6">
    <source>
        <dbReference type="PROSITE" id="PS51935"/>
    </source>
</evidence>
<evidence type="ECO:0000313" key="8">
    <source>
        <dbReference type="Proteomes" id="UP000236146"/>
    </source>
</evidence>
<evidence type="ECO:0000256" key="4">
    <source>
        <dbReference type="ARBA" id="ARBA00022807"/>
    </source>
</evidence>
<dbReference type="EMBL" id="MNLH01000004">
    <property type="protein sequence ID" value="PNS43100.1"/>
    <property type="molecule type" value="Genomic_DNA"/>
</dbReference>
<comment type="similarity">
    <text evidence="1">Belongs to the peptidase C40 family.</text>
</comment>
<dbReference type="InterPro" id="IPR038765">
    <property type="entry name" value="Papain-like_cys_pep_sf"/>
</dbReference>
<proteinExistence type="inferred from homology"/>
<accession>A0A2K1SU74</accession>
<dbReference type="OrthoDB" id="9815778at2"/>
<organism evidence="7 8">
    <name type="scientific">Gardnerella vaginalis</name>
    <dbReference type="NCBI Taxonomy" id="2702"/>
    <lineage>
        <taxon>Bacteria</taxon>
        <taxon>Bacillati</taxon>
        <taxon>Actinomycetota</taxon>
        <taxon>Actinomycetes</taxon>
        <taxon>Bifidobacteriales</taxon>
        <taxon>Bifidobacteriaceae</taxon>
        <taxon>Gardnerella</taxon>
    </lineage>
</organism>
<dbReference type="PANTHER" id="PTHR47053">
    <property type="entry name" value="MUREIN DD-ENDOPEPTIDASE MEPH-RELATED"/>
    <property type="match status" value="1"/>
</dbReference>
<evidence type="ECO:0000313" key="7">
    <source>
        <dbReference type="EMBL" id="PNS43100.1"/>
    </source>
</evidence>
<dbReference type="GO" id="GO:0006508">
    <property type="term" value="P:proteolysis"/>
    <property type="evidence" value="ECO:0007669"/>
    <property type="project" value="UniProtKB-KW"/>
</dbReference>
<sequence>MVKNSFYSRIFAAVVAGALSLAMIPITAIAANNNNSAITATRSFPKVTSVKRDLFTEAVYTDVDANSKWGGIETLNVPQTKSAAERRQELIRRHLRDAQNGYNATVSRDASRGGFDANQTFTVTPPNENSVDGLLNFAAQFVGKVPYVWGGTTPAGWDCSGFVGYVYGQMGVSLPRTSGAQAGVGRAVPSLAEAHPGDIIANGQHAAIYVGNGMVVNAQNGGTQYSPIRYVFTAPYSIRRIF</sequence>
<dbReference type="AlphaFoldDB" id="A0A2K1SU74"/>
<dbReference type="Pfam" id="PF00877">
    <property type="entry name" value="NLPC_P60"/>
    <property type="match status" value="1"/>
</dbReference>